<evidence type="ECO:0000313" key="2">
    <source>
        <dbReference type="EMBL" id="OEU21504.1"/>
    </source>
</evidence>
<keyword evidence="3" id="KW-1185">Reference proteome</keyword>
<accession>A0A1E7FTR4</accession>
<sequence>MQYEWAGVVSVYNKFMQSRRQRQRDSDLVSVVQFDGGARVTCQLQNIVNAPAELGYSGGCSTCFLPAALLACDLTQKTPSSHTPVIIFMSDGCAGDSIAAANTFAALNNVELHVIGFGGGTDTSQLQQIARASANGKVHTASDIGSLSKVFVQIATGGDDVAKVLEAEIGKRISEAVTNRLSAEYLG</sequence>
<dbReference type="InterPro" id="IPR002035">
    <property type="entry name" value="VWF_A"/>
</dbReference>
<dbReference type="InParanoid" id="A0A1E7FTR4"/>
<organism evidence="2 3">
    <name type="scientific">Fragilariopsis cylindrus CCMP1102</name>
    <dbReference type="NCBI Taxonomy" id="635003"/>
    <lineage>
        <taxon>Eukaryota</taxon>
        <taxon>Sar</taxon>
        <taxon>Stramenopiles</taxon>
        <taxon>Ochrophyta</taxon>
        <taxon>Bacillariophyta</taxon>
        <taxon>Bacillariophyceae</taxon>
        <taxon>Bacillariophycidae</taxon>
        <taxon>Bacillariales</taxon>
        <taxon>Bacillariaceae</taxon>
        <taxon>Fragilariopsis</taxon>
    </lineage>
</organism>
<name>A0A1E7FTR4_9STRA</name>
<gene>
    <name evidence="2" type="ORF">FRACYDRAFT_267937</name>
</gene>
<evidence type="ECO:0000259" key="1">
    <source>
        <dbReference type="PROSITE" id="PS50234"/>
    </source>
</evidence>
<dbReference type="Gene3D" id="3.40.50.410">
    <property type="entry name" value="von Willebrand factor, type A domain"/>
    <property type="match status" value="1"/>
</dbReference>
<evidence type="ECO:0000313" key="3">
    <source>
        <dbReference type="Proteomes" id="UP000095751"/>
    </source>
</evidence>
<dbReference type="EMBL" id="KV784354">
    <property type="protein sequence ID" value="OEU21504.1"/>
    <property type="molecule type" value="Genomic_DNA"/>
</dbReference>
<dbReference type="PROSITE" id="PS50234">
    <property type="entry name" value="VWFA"/>
    <property type="match status" value="1"/>
</dbReference>
<dbReference type="Proteomes" id="UP000095751">
    <property type="component" value="Unassembled WGS sequence"/>
</dbReference>
<dbReference type="KEGG" id="fcy:FRACYDRAFT_267937"/>
<dbReference type="SUPFAM" id="SSF53300">
    <property type="entry name" value="vWA-like"/>
    <property type="match status" value="1"/>
</dbReference>
<dbReference type="Pfam" id="PF00092">
    <property type="entry name" value="VWA"/>
    <property type="match status" value="1"/>
</dbReference>
<protein>
    <recommendedName>
        <fullName evidence="1">VWFA domain-containing protein</fullName>
    </recommendedName>
</protein>
<dbReference type="OrthoDB" id="544387at2759"/>
<reference evidence="2 3" key="1">
    <citation type="submission" date="2016-09" db="EMBL/GenBank/DDBJ databases">
        <title>Extensive genetic diversity and differential bi-allelic expression allows diatom success in the polar Southern Ocean.</title>
        <authorList>
            <consortium name="DOE Joint Genome Institute"/>
            <person name="Mock T."/>
            <person name="Otillar R.P."/>
            <person name="Strauss J."/>
            <person name="Dupont C."/>
            <person name="Frickenhaus S."/>
            <person name="Maumus F."/>
            <person name="Mcmullan M."/>
            <person name="Sanges R."/>
            <person name="Schmutz J."/>
            <person name="Toseland A."/>
            <person name="Valas R."/>
            <person name="Veluchamy A."/>
            <person name="Ward B.J."/>
            <person name="Allen A."/>
            <person name="Barry K."/>
            <person name="Falciatore A."/>
            <person name="Ferrante M."/>
            <person name="Fortunato A.E."/>
            <person name="Gloeckner G."/>
            <person name="Gruber A."/>
            <person name="Hipkin R."/>
            <person name="Janech M."/>
            <person name="Kroth P."/>
            <person name="Leese F."/>
            <person name="Lindquist E."/>
            <person name="Lyon B.R."/>
            <person name="Martin J."/>
            <person name="Mayer C."/>
            <person name="Parker M."/>
            <person name="Quesneville H."/>
            <person name="Raymond J."/>
            <person name="Uhlig C."/>
            <person name="Valentin K.U."/>
            <person name="Worden A.Z."/>
            <person name="Armbrust E.V."/>
            <person name="Bowler C."/>
            <person name="Green B."/>
            <person name="Moulton V."/>
            <person name="Van Oosterhout C."/>
            <person name="Grigoriev I."/>
        </authorList>
    </citation>
    <scope>NUCLEOTIDE SEQUENCE [LARGE SCALE GENOMIC DNA]</scope>
    <source>
        <strain evidence="2 3">CCMP1102</strain>
    </source>
</reference>
<dbReference type="InterPro" id="IPR036465">
    <property type="entry name" value="vWFA_dom_sf"/>
</dbReference>
<dbReference type="AlphaFoldDB" id="A0A1E7FTR4"/>
<proteinExistence type="predicted"/>
<feature type="domain" description="VWFA" evidence="1">
    <location>
        <begin position="85"/>
        <end position="154"/>
    </location>
</feature>
<dbReference type="CDD" id="cd00198">
    <property type="entry name" value="vWFA"/>
    <property type="match status" value="1"/>
</dbReference>